<reference evidence="1 2" key="1">
    <citation type="submission" date="2019-02" db="EMBL/GenBank/DDBJ databases">
        <title>Deep-cultivation of Planctomycetes and their phenomic and genomic characterization uncovers novel biology.</title>
        <authorList>
            <person name="Wiegand S."/>
            <person name="Jogler M."/>
            <person name="Boedeker C."/>
            <person name="Pinto D."/>
            <person name="Vollmers J."/>
            <person name="Rivas-Marin E."/>
            <person name="Kohn T."/>
            <person name="Peeters S.H."/>
            <person name="Heuer A."/>
            <person name="Rast P."/>
            <person name="Oberbeckmann S."/>
            <person name="Bunk B."/>
            <person name="Jeske O."/>
            <person name="Meyerdierks A."/>
            <person name="Storesund J.E."/>
            <person name="Kallscheuer N."/>
            <person name="Luecker S."/>
            <person name="Lage O.M."/>
            <person name="Pohl T."/>
            <person name="Merkel B.J."/>
            <person name="Hornburger P."/>
            <person name="Mueller R.-W."/>
            <person name="Bruemmer F."/>
            <person name="Labrenz M."/>
            <person name="Spormann A.M."/>
            <person name="Op den Camp H."/>
            <person name="Overmann J."/>
            <person name="Amann R."/>
            <person name="Jetten M.S.M."/>
            <person name="Mascher T."/>
            <person name="Medema M.H."/>
            <person name="Devos D.P."/>
            <person name="Kaster A.-K."/>
            <person name="Ovreas L."/>
            <person name="Rohde M."/>
            <person name="Galperin M.Y."/>
            <person name="Jogler C."/>
        </authorList>
    </citation>
    <scope>NUCLEOTIDE SEQUENCE [LARGE SCALE GENOMIC DNA]</scope>
    <source>
        <strain evidence="1 2">Spa11</strain>
    </source>
</reference>
<organism evidence="1 2">
    <name type="scientific">Botrimarina mediterranea</name>
    <dbReference type="NCBI Taxonomy" id="2528022"/>
    <lineage>
        <taxon>Bacteria</taxon>
        <taxon>Pseudomonadati</taxon>
        <taxon>Planctomycetota</taxon>
        <taxon>Planctomycetia</taxon>
        <taxon>Pirellulales</taxon>
        <taxon>Lacipirellulaceae</taxon>
        <taxon>Botrimarina</taxon>
    </lineage>
</organism>
<proteinExistence type="predicted"/>
<dbReference type="SUPFAM" id="SSF63446">
    <property type="entry name" value="Type I dockerin domain"/>
    <property type="match status" value="1"/>
</dbReference>
<dbReference type="AlphaFoldDB" id="A0A518KBB9"/>
<dbReference type="KEGG" id="bmei:Spa11_33010"/>
<dbReference type="Proteomes" id="UP000316426">
    <property type="component" value="Chromosome"/>
</dbReference>
<protein>
    <submittedName>
        <fullName evidence="1">Uncharacterized protein</fullName>
    </submittedName>
</protein>
<keyword evidence="2" id="KW-1185">Reference proteome</keyword>
<name>A0A518KBB9_9BACT</name>
<dbReference type="EMBL" id="CP036349">
    <property type="protein sequence ID" value="QDV75091.1"/>
    <property type="molecule type" value="Genomic_DNA"/>
</dbReference>
<dbReference type="InterPro" id="IPR036439">
    <property type="entry name" value="Dockerin_dom_sf"/>
</dbReference>
<evidence type="ECO:0000313" key="1">
    <source>
        <dbReference type="EMBL" id="QDV75091.1"/>
    </source>
</evidence>
<dbReference type="GO" id="GO:0000272">
    <property type="term" value="P:polysaccharide catabolic process"/>
    <property type="evidence" value="ECO:0007669"/>
    <property type="project" value="InterPro"/>
</dbReference>
<gene>
    <name evidence="1" type="ORF">Spa11_33010</name>
</gene>
<accession>A0A518KBB9</accession>
<sequence length="282" mass="30334">MHWNYLLATAVLFSGIGTASASGLIGFRFTASLAIEAELFGHSIGPDDAVRGHVVFRPHSSTPAPMANCDDCAAYPMRMFNGFVMQVGPLSLRYHDYLAGVSNDGPGLFPDTTEDVIAFSKNVSPSESPTRLVSVNGVPVETAAMDLALVANSLYVDSPHLPLDPQPSDFPIGNILVRDGENLVFGFIDFGSLERFVIPLGDYYLDGEVDALDFTAWRTDYGTIGVSSADGNLDGVVDAADYTIWRDRYGMPPLGVPEPTGAALTVTFLTMACGSMRDERRH</sequence>
<dbReference type="RefSeq" id="WP_145114082.1">
    <property type="nucleotide sequence ID" value="NZ_CP036349.1"/>
</dbReference>
<evidence type="ECO:0000313" key="2">
    <source>
        <dbReference type="Proteomes" id="UP000316426"/>
    </source>
</evidence>